<name>A0A8R7TFX5_TRIUA</name>
<feature type="region of interest" description="Disordered" evidence="1">
    <location>
        <begin position="1"/>
        <end position="33"/>
    </location>
</feature>
<reference evidence="3" key="1">
    <citation type="journal article" date="2013" name="Nature">
        <title>Draft genome of the wheat A-genome progenitor Triticum urartu.</title>
        <authorList>
            <person name="Ling H.Q."/>
            <person name="Zhao S."/>
            <person name="Liu D."/>
            <person name="Wang J."/>
            <person name="Sun H."/>
            <person name="Zhang C."/>
            <person name="Fan H."/>
            <person name="Li D."/>
            <person name="Dong L."/>
            <person name="Tao Y."/>
            <person name="Gao C."/>
            <person name="Wu H."/>
            <person name="Li Y."/>
            <person name="Cui Y."/>
            <person name="Guo X."/>
            <person name="Zheng S."/>
            <person name="Wang B."/>
            <person name="Yu K."/>
            <person name="Liang Q."/>
            <person name="Yang W."/>
            <person name="Lou X."/>
            <person name="Chen J."/>
            <person name="Feng M."/>
            <person name="Jian J."/>
            <person name="Zhang X."/>
            <person name="Luo G."/>
            <person name="Jiang Y."/>
            <person name="Liu J."/>
            <person name="Wang Z."/>
            <person name="Sha Y."/>
            <person name="Zhang B."/>
            <person name="Wu H."/>
            <person name="Tang D."/>
            <person name="Shen Q."/>
            <person name="Xue P."/>
            <person name="Zou S."/>
            <person name="Wang X."/>
            <person name="Liu X."/>
            <person name="Wang F."/>
            <person name="Yang Y."/>
            <person name="An X."/>
            <person name="Dong Z."/>
            <person name="Zhang K."/>
            <person name="Zhang X."/>
            <person name="Luo M.C."/>
            <person name="Dvorak J."/>
            <person name="Tong Y."/>
            <person name="Wang J."/>
            <person name="Yang H."/>
            <person name="Li Z."/>
            <person name="Wang D."/>
            <person name="Zhang A."/>
            <person name="Wang J."/>
        </authorList>
    </citation>
    <scope>NUCLEOTIDE SEQUENCE</scope>
    <source>
        <strain evidence="3">cv. G1812</strain>
    </source>
</reference>
<reference evidence="2" key="3">
    <citation type="submission" date="2022-06" db="UniProtKB">
        <authorList>
            <consortium name="EnsemblPlants"/>
        </authorList>
    </citation>
    <scope>IDENTIFICATION</scope>
</reference>
<dbReference type="Gramene" id="TuG1812G0200002228.01.T01">
    <property type="protein sequence ID" value="TuG1812G0200002228.01.T01.cds261815"/>
    <property type="gene ID" value="TuG1812G0200002228.01"/>
</dbReference>
<accession>A0A8R7TFX5</accession>
<feature type="region of interest" description="Disordered" evidence="1">
    <location>
        <begin position="84"/>
        <end position="116"/>
    </location>
</feature>
<dbReference type="EnsemblPlants" id="TuG1812G0200002228.01.T01">
    <property type="protein sequence ID" value="TuG1812G0200002228.01.T01.cds261815"/>
    <property type="gene ID" value="TuG1812G0200002228.01"/>
</dbReference>
<dbReference type="Proteomes" id="UP000015106">
    <property type="component" value="Chromosome 2"/>
</dbReference>
<proteinExistence type="predicted"/>
<protein>
    <submittedName>
        <fullName evidence="2">Uncharacterized protein</fullName>
    </submittedName>
</protein>
<feature type="compositionally biased region" description="Low complexity" evidence="1">
    <location>
        <begin position="1"/>
        <end position="16"/>
    </location>
</feature>
<evidence type="ECO:0000256" key="1">
    <source>
        <dbReference type="SAM" id="MobiDB-lite"/>
    </source>
</evidence>
<feature type="compositionally biased region" description="Polar residues" evidence="1">
    <location>
        <begin position="93"/>
        <end position="102"/>
    </location>
</feature>
<dbReference type="AlphaFoldDB" id="A0A8R7TFX5"/>
<keyword evidence="3" id="KW-1185">Reference proteome</keyword>
<organism evidence="2 3">
    <name type="scientific">Triticum urartu</name>
    <name type="common">Red wild einkorn</name>
    <name type="synonym">Crithodium urartu</name>
    <dbReference type="NCBI Taxonomy" id="4572"/>
    <lineage>
        <taxon>Eukaryota</taxon>
        <taxon>Viridiplantae</taxon>
        <taxon>Streptophyta</taxon>
        <taxon>Embryophyta</taxon>
        <taxon>Tracheophyta</taxon>
        <taxon>Spermatophyta</taxon>
        <taxon>Magnoliopsida</taxon>
        <taxon>Liliopsida</taxon>
        <taxon>Poales</taxon>
        <taxon>Poaceae</taxon>
        <taxon>BOP clade</taxon>
        <taxon>Pooideae</taxon>
        <taxon>Triticodae</taxon>
        <taxon>Triticeae</taxon>
        <taxon>Triticinae</taxon>
        <taxon>Triticum</taxon>
    </lineage>
</organism>
<evidence type="ECO:0000313" key="2">
    <source>
        <dbReference type="EnsemblPlants" id="TuG1812G0200002228.01.T01.cds261815"/>
    </source>
</evidence>
<evidence type="ECO:0000313" key="3">
    <source>
        <dbReference type="Proteomes" id="UP000015106"/>
    </source>
</evidence>
<sequence length="146" mass="16357">MGERAAGAEADAAATAPVQRRGQVLHHQAASSRREMAAARRARGSGMWLEQVFPMPWSSSPRRRLPQQLLGVWRRNWWMRSSRTRSSRIFHASRSSPNSLQDMSAAAGAGKSRALQKRGSFPLDLLVRRKRSGETRGRRRPARGEA</sequence>
<reference evidence="2" key="2">
    <citation type="submission" date="2018-03" db="EMBL/GenBank/DDBJ databases">
        <title>The Triticum urartu genome reveals the dynamic nature of wheat genome evolution.</title>
        <authorList>
            <person name="Ling H."/>
            <person name="Ma B."/>
            <person name="Shi X."/>
            <person name="Liu H."/>
            <person name="Dong L."/>
            <person name="Sun H."/>
            <person name="Cao Y."/>
            <person name="Gao Q."/>
            <person name="Zheng S."/>
            <person name="Li Y."/>
            <person name="Yu Y."/>
            <person name="Du H."/>
            <person name="Qi M."/>
            <person name="Li Y."/>
            <person name="Yu H."/>
            <person name="Cui Y."/>
            <person name="Wang N."/>
            <person name="Chen C."/>
            <person name="Wu H."/>
            <person name="Zhao Y."/>
            <person name="Zhang J."/>
            <person name="Li Y."/>
            <person name="Zhou W."/>
            <person name="Zhang B."/>
            <person name="Hu W."/>
            <person name="Eijk M."/>
            <person name="Tang J."/>
            <person name="Witsenboer H."/>
            <person name="Zhao S."/>
            <person name="Li Z."/>
            <person name="Zhang A."/>
            <person name="Wang D."/>
            <person name="Liang C."/>
        </authorList>
    </citation>
    <scope>NUCLEOTIDE SEQUENCE [LARGE SCALE GENOMIC DNA]</scope>
    <source>
        <strain evidence="2">cv. G1812</strain>
    </source>
</reference>